<proteinExistence type="predicted"/>
<dbReference type="EMBL" id="CAJHUC010000574">
    <property type="protein sequence ID" value="CAD7696927.1"/>
    <property type="molecule type" value="Genomic_DNA"/>
</dbReference>
<feature type="compositionally biased region" description="Polar residues" evidence="1">
    <location>
        <begin position="141"/>
        <end position="152"/>
    </location>
</feature>
<feature type="compositionally biased region" description="Polar residues" evidence="1">
    <location>
        <begin position="177"/>
        <end position="196"/>
    </location>
</feature>
<keyword evidence="3" id="KW-1185">Reference proteome</keyword>
<evidence type="ECO:0000313" key="2">
    <source>
        <dbReference type="EMBL" id="CAD7696927.1"/>
    </source>
</evidence>
<gene>
    <name evidence="2" type="ORF">OSTQU699_LOCUS2288</name>
</gene>
<dbReference type="Proteomes" id="UP000708148">
    <property type="component" value="Unassembled WGS sequence"/>
</dbReference>
<feature type="region of interest" description="Disordered" evidence="1">
    <location>
        <begin position="137"/>
        <end position="222"/>
    </location>
</feature>
<comment type="caution">
    <text evidence="2">The sequence shown here is derived from an EMBL/GenBank/DDBJ whole genome shotgun (WGS) entry which is preliminary data.</text>
</comment>
<evidence type="ECO:0000256" key="1">
    <source>
        <dbReference type="SAM" id="MobiDB-lite"/>
    </source>
</evidence>
<evidence type="ECO:0000313" key="3">
    <source>
        <dbReference type="Proteomes" id="UP000708148"/>
    </source>
</evidence>
<sequence length="282" mass="30550">MNVDRRSVLPAACQGGDLQETSCRPKPPSFAFSDAFSERLWKSMRLSPKTLACEKDFYLKALRVPEKARVVWKCVPPQGCVGRTGKNGKAKGKAKLQEPLGSLESVGGNLAVSKAKPMEPSRKRKVLSCTSEKGAAGRLVSRQSAASNTQQVAREACGPESSANHHHPKIKRPTPLEETSNQSNSCHKIMSNNSGGTVEHASSRSDWKSSGGSMNNLSTHGSVAVSQNRSICFVEGNSGKTLEEKGIQSRRSSLEDLSKAAQDGDRSETMTQQFHTKLQRLI</sequence>
<feature type="region of interest" description="Disordered" evidence="1">
    <location>
        <begin position="245"/>
        <end position="277"/>
    </location>
</feature>
<feature type="compositionally biased region" description="Basic and acidic residues" evidence="1">
    <location>
        <begin position="245"/>
        <end position="268"/>
    </location>
</feature>
<reference evidence="2" key="1">
    <citation type="submission" date="2020-12" db="EMBL/GenBank/DDBJ databases">
        <authorList>
            <person name="Iha C."/>
        </authorList>
    </citation>
    <scope>NUCLEOTIDE SEQUENCE</scope>
</reference>
<feature type="non-terminal residue" evidence="2">
    <location>
        <position position="282"/>
    </location>
</feature>
<organism evidence="2 3">
    <name type="scientific">Ostreobium quekettii</name>
    <dbReference type="NCBI Taxonomy" id="121088"/>
    <lineage>
        <taxon>Eukaryota</taxon>
        <taxon>Viridiplantae</taxon>
        <taxon>Chlorophyta</taxon>
        <taxon>core chlorophytes</taxon>
        <taxon>Ulvophyceae</taxon>
        <taxon>TCBD clade</taxon>
        <taxon>Bryopsidales</taxon>
        <taxon>Ostreobineae</taxon>
        <taxon>Ostreobiaceae</taxon>
        <taxon>Ostreobium</taxon>
    </lineage>
</organism>
<dbReference type="AlphaFoldDB" id="A0A8S1IP75"/>
<protein>
    <submittedName>
        <fullName evidence="2">Uncharacterized protein</fullName>
    </submittedName>
</protein>
<dbReference type="OrthoDB" id="10667869at2759"/>
<accession>A0A8S1IP75</accession>
<name>A0A8S1IP75_9CHLO</name>